<reference evidence="1" key="1">
    <citation type="submission" date="2023-03" db="EMBL/GenBank/DDBJ databases">
        <title>Chitinimonas shenzhenensis gen. nov., sp. nov., a novel member of family Burkholderiaceae isolated from activated sludge collected in Shen Zhen, China.</title>
        <authorList>
            <person name="Wang X."/>
        </authorList>
    </citation>
    <scope>NUCLEOTIDE SEQUENCE</scope>
    <source>
        <strain evidence="1">DQS-5</strain>
    </source>
</reference>
<sequence>MKPLAALTQDEIRQRFPRLITLLRVTAILTQTEAVSAIQGYRQDGLSAVGSEAVMHFGGIAKLVLAARQHRRYFGIR</sequence>
<gene>
    <name evidence="1" type="ORF">PZA18_22215</name>
</gene>
<proteinExistence type="predicted"/>
<dbReference type="Proteomes" id="UP001172778">
    <property type="component" value="Unassembled WGS sequence"/>
</dbReference>
<evidence type="ECO:0000313" key="1">
    <source>
        <dbReference type="EMBL" id="MDK2126765.1"/>
    </source>
</evidence>
<protein>
    <submittedName>
        <fullName evidence="1">Uncharacterized protein</fullName>
    </submittedName>
</protein>
<comment type="caution">
    <text evidence="1">The sequence shown here is derived from an EMBL/GenBank/DDBJ whole genome shotgun (WGS) entry which is preliminary data.</text>
</comment>
<keyword evidence="2" id="KW-1185">Reference proteome</keyword>
<name>A0ABT7E377_9NEIS</name>
<dbReference type="RefSeq" id="WP_284103086.1">
    <property type="nucleotide sequence ID" value="NZ_JARRAF010000050.1"/>
</dbReference>
<evidence type="ECO:0000313" key="2">
    <source>
        <dbReference type="Proteomes" id="UP001172778"/>
    </source>
</evidence>
<dbReference type="EMBL" id="JARRAF010000050">
    <property type="protein sequence ID" value="MDK2126765.1"/>
    <property type="molecule type" value="Genomic_DNA"/>
</dbReference>
<organism evidence="1 2">
    <name type="scientific">Parachitinimonas caeni</name>
    <dbReference type="NCBI Taxonomy" id="3031301"/>
    <lineage>
        <taxon>Bacteria</taxon>
        <taxon>Pseudomonadati</taxon>
        <taxon>Pseudomonadota</taxon>
        <taxon>Betaproteobacteria</taxon>
        <taxon>Neisseriales</taxon>
        <taxon>Chitinibacteraceae</taxon>
        <taxon>Parachitinimonas</taxon>
    </lineage>
</organism>
<accession>A0ABT7E377</accession>